<dbReference type="EMBL" id="MFLS01000003">
    <property type="protein sequence ID" value="OGG72340.1"/>
    <property type="molecule type" value="Genomic_DNA"/>
</dbReference>
<name>A0A1F6EFD1_9BACT</name>
<dbReference type="InterPro" id="IPR039440">
    <property type="entry name" value="DUF3850"/>
</dbReference>
<evidence type="ECO:0000313" key="2">
    <source>
        <dbReference type="EMBL" id="OGG72340.1"/>
    </source>
</evidence>
<dbReference type="SUPFAM" id="SSF88697">
    <property type="entry name" value="PUA domain-like"/>
    <property type="match status" value="1"/>
</dbReference>
<dbReference type="Pfam" id="PF12961">
    <property type="entry name" value="DUF3850"/>
    <property type="match status" value="1"/>
</dbReference>
<feature type="domain" description="DUF3850" evidence="1">
    <location>
        <begin position="7"/>
        <end position="62"/>
    </location>
</feature>
<proteinExistence type="predicted"/>
<comment type="caution">
    <text evidence="2">The sequence shown here is derived from an EMBL/GenBank/DDBJ whole genome shotgun (WGS) entry which is preliminary data.</text>
</comment>
<gene>
    <name evidence="2" type="ORF">A3E65_02300</name>
</gene>
<evidence type="ECO:0000313" key="3">
    <source>
        <dbReference type="Proteomes" id="UP000178392"/>
    </source>
</evidence>
<dbReference type="Gene3D" id="2.30.130.30">
    <property type="entry name" value="Hypothetical protein"/>
    <property type="match status" value="1"/>
</dbReference>
<dbReference type="Proteomes" id="UP000178392">
    <property type="component" value="Unassembled WGS sequence"/>
</dbReference>
<sequence>MKRVEKKAWPEWFAKVLDGSKTYDLRLNDFEIQEGDTLVLKEWDPKTKQYTGREIEKTVGSVGKFTSKDLEKWWPRDDIGKYGLQVISLK</sequence>
<dbReference type="AlphaFoldDB" id="A0A1F6EFD1"/>
<organism evidence="2 3">
    <name type="scientific">Candidatus Kaiserbacteria bacterium RIFCSPHIGHO2_12_FULL_56_13</name>
    <dbReference type="NCBI Taxonomy" id="1798505"/>
    <lineage>
        <taxon>Bacteria</taxon>
        <taxon>Candidatus Kaiseribacteriota</taxon>
    </lineage>
</organism>
<accession>A0A1F6EFD1</accession>
<reference evidence="2 3" key="1">
    <citation type="journal article" date="2016" name="Nat. Commun.">
        <title>Thousands of microbial genomes shed light on interconnected biogeochemical processes in an aquifer system.</title>
        <authorList>
            <person name="Anantharaman K."/>
            <person name="Brown C.T."/>
            <person name="Hug L.A."/>
            <person name="Sharon I."/>
            <person name="Castelle C.J."/>
            <person name="Probst A.J."/>
            <person name="Thomas B.C."/>
            <person name="Singh A."/>
            <person name="Wilkins M.J."/>
            <person name="Karaoz U."/>
            <person name="Brodie E.L."/>
            <person name="Williams K.H."/>
            <person name="Hubbard S.S."/>
            <person name="Banfield J.F."/>
        </authorList>
    </citation>
    <scope>NUCLEOTIDE SEQUENCE [LARGE SCALE GENOMIC DNA]</scope>
</reference>
<protein>
    <recommendedName>
        <fullName evidence="1">DUF3850 domain-containing protein</fullName>
    </recommendedName>
</protein>
<dbReference type="InterPro" id="IPR015947">
    <property type="entry name" value="PUA-like_sf"/>
</dbReference>
<evidence type="ECO:0000259" key="1">
    <source>
        <dbReference type="Pfam" id="PF12961"/>
    </source>
</evidence>